<organism evidence="2 3">
    <name type="scientific">Forsythia ovata</name>
    <dbReference type="NCBI Taxonomy" id="205694"/>
    <lineage>
        <taxon>Eukaryota</taxon>
        <taxon>Viridiplantae</taxon>
        <taxon>Streptophyta</taxon>
        <taxon>Embryophyta</taxon>
        <taxon>Tracheophyta</taxon>
        <taxon>Spermatophyta</taxon>
        <taxon>Magnoliopsida</taxon>
        <taxon>eudicotyledons</taxon>
        <taxon>Gunneridae</taxon>
        <taxon>Pentapetalae</taxon>
        <taxon>asterids</taxon>
        <taxon>lamiids</taxon>
        <taxon>Lamiales</taxon>
        <taxon>Oleaceae</taxon>
        <taxon>Forsythieae</taxon>
        <taxon>Forsythia</taxon>
    </lineage>
</organism>
<dbReference type="Proteomes" id="UP001604277">
    <property type="component" value="Unassembled WGS sequence"/>
</dbReference>
<feature type="coiled-coil region" evidence="1">
    <location>
        <begin position="117"/>
        <end position="186"/>
    </location>
</feature>
<accession>A0ABD1WSS9</accession>
<dbReference type="EMBL" id="JBFOLJ010000002">
    <property type="protein sequence ID" value="KAL2552761.1"/>
    <property type="molecule type" value="Genomic_DNA"/>
</dbReference>
<evidence type="ECO:0000256" key="1">
    <source>
        <dbReference type="SAM" id="Coils"/>
    </source>
</evidence>
<dbReference type="AlphaFoldDB" id="A0ABD1WSS9"/>
<name>A0ABD1WSS9_9LAMI</name>
<proteinExistence type="predicted"/>
<reference evidence="3" key="1">
    <citation type="submission" date="2024-07" db="EMBL/GenBank/DDBJ databases">
        <title>Two chromosome-level genome assemblies of Korean endemic species Abeliophyllum distichum and Forsythia ovata (Oleaceae).</title>
        <authorList>
            <person name="Jang H."/>
        </authorList>
    </citation>
    <scope>NUCLEOTIDE SEQUENCE [LARGE SCALE GENOMIC DNA]</scope>
</reference>
<evidence type="ECO:0000313" key="3">
    <source>
        <dbReference type="Proteomes" id="UP001604277"/>
    </source>
</evidence>
<keyword evidence="3" id="KW-1185">Reference proteome</keyword>
<gene>
    <name evidence="2" type="ORF">Fot_06380</name>
</gene>
<protein>
    <submittedName>
        <fullName evidence="2">Uncharacterized protein</fullName>
    </submittedName>
</protein>
<comment type="caution">
    <text evidence="2">The sequence shown here is derived from an EMBL/GenBank/DDBJ whole genome shotgun (WGS) entry which is preliminary data.</text>
</comment>
<evidence type="ECO:0000313" key="2">
    <source>
        <dbReference type="EMBL" id="KAL2552761.1"/>
    </source>
</evidence>
<keyword evidence="1" id="KW-0175">Coiled coil</keyword>
<sequence>MADMGGGNLEEVGGTALGDIVFVMLCRRSTWPAWLLRRFLQWSKANRRTRTRKRALDKLSPKVIDQPSDALAFSDLSLKLFDAKALAAWSMMLVEEAETEGYLNESKKEPRALTDDRDKLKKDLVNSKANVAEFSKKYNHANQANELTAKALEEANNLKKGLVYKIARLENTLDFLKAECSELKEKNMFWSKALRQL</sequence>